<reference evidence="2 3" key="1">
    <citation type="submission" date="2009-01" db="EMBL/GenBank/DDBJ databases">
        <authorList>
            <person name="Qin X."/>
            <person name="Bachman B."/>
            <person name="Battles P."/>
            <person name="Bell A."/>
            <person name="Bess C."/>
            <person name="Bickham C."/>
            <person name="Chaboub L."/>
            <person name="Chen D."/>
            <person name="Coyle M."/>
            <person name="Deiros D.R."/>
            <person name="Dinh H."/>
            <person name="Forbes L."/>
            <person name="Fowler G."/>
            <person name="Francisco L."/>
            <person name="Fu Q."/>
            <person name="Gubbala S."/>
            <person name="Hale W."/>
            <person name="Han Y."/>
            <person name="Hemphill L."/>
            <person name="Highlander S.K."/>
            <person name="Hirani K."/>
            <person name="Hogues M."/>
            <person name="Jackson L."/>
            <person name="Jakkamsetti A."/>
            <person name="Javaid M."/>
            <person name="Jiang H."/>
            <person name="Korchina V."/>
            <person name="Kovar C."/>
            <person name="Lara F."/>
            <person name="Lee S."/>
            <person name="Mata R."/>
            <person name="Mathew T."/>
            <person name="Moen C."/>
            <person name="Morales K."/>
            <person name="Munidasa M."/>
            <person name="Nazareth L."/>
            <person name="Ngo R."/>
            <person name="Nguyen L."/>
            <person name="Okwuonu G."/>
            <person name="Ongeri F."/>
            <person name="Patil S."/>
            <person name="Petrosino J."/>
            <person name="Pham C."/>
            <person name="Pham P."/>
            <person name="Pu L.-L."/>
            <person name="Puazo M."/>
            <person name="Raj R."/>
            <person name="Reid J."/>
            <person name="Rouhana J."/>
            <person name="Saada N."/>
            <person name="Shang Y."/>
            <person name="Simmons D."/>
            <person name="Thornton R."/>
            <person name="Warren J."/>
            <person name="Weissenberger G."/>
            <person name="Zhang J."/>
            <person name="Zhang L."/>
            <person name="Zhou C."/>
            <person name="Zhu D."/>
            <person name="Muzny D."/>
            <person name="Worley K."/>
            <person name="Gibbs R."/>
        </authorList>
    </citation>
    <scope>NUCLEOTIDE SEQUENCE [LARGE SCALE GENOMIC DNA]</scope>
    <source>
        <strain evidence="2 3">DSM 16047</strain>
    </source>
</reference>
<feature type="transmembrane region" description="Helical" evidence="1">
    <location>
        <begin position="51"/>
        <end position="76"/>
    </location>
</feature>
<feature type="transmembrane region" description="Helical" evidence="1">
    <location>
        <begin position="129"/>
        <end position="156"/>
    </location>
</feature>
<gene>
    <name evidence="2" type="ORF">HMPREF0548_0011</name>
</gene>
<accession>C2EK15</accession>
<name>C2EK15_9LACO</name>
<feature type="transmembrane region" description="Helical" evidence="1">
    <location>
        <begin position="163"/>
        <end position="182"/>
    </location>
</feature>
<dbReference type="STRING" id="525365.HMPREF0548_0011"/>
<dbReference type="eggNOG" id="ENOG50319DR">
    <property type="taxonomic scope" value="Bacteria"/>
</dbReference>
<proteinExistence type="predicted"/>
<dbReference type="Proteomes" id="UP000005583">
    <property type="component" value="Unassembled WGS sequence"/>
</dbReference>
<feature type="transmembrane region" description="Helical" evidence="1">
    <location>
        <begin position="97"/>
        <end position="123"/>
    </location>
</feature>
<dbReference type="HOGENOM" id="CLU_096422_0_0_9"/>
<keyword evidence="3" id="KW-1185">Reference proteome</keyword>
<dbReference type="OrthoDB" id="2143919at2"/>
<dbReference type="PATRIC" id="fig|525365.8.peg.1507"/>
<keyword evidence="1" id="KW-0812">Transmembrane</keyword>
<dbReference type="AlphaFoldDB" id="C2EK15"/>
<dbReference type="EMBL" id="ACGU01000009">
    <property type="protein sequence ID" value="EEJ73030.1"/>
    <property type="molecule type" value="Genomic_DNA"/>
</dbReference>
<feature type="transmembrane region" description="Helical" evidence="1">
    <location>
        <begin position="188"/>
        <end position="206"/>
    </location>
</feature>
<feature type="transmembrane region" description="Helical" evidence="1">
    <location>
        <begin position="21"/>
        <end position="39"/>
    </location>
</feature>
<dbReference type="RefSeq" id="WP_007126203.1">
    <property type="nucleotide sequence ID" value="NZ_AZFO01000004.1"/>
</dbReference>
<protein>
    <recommendedName>
        <fullName evidence="4">ABC-2 type transporter</fullName>
    </recommendedName>
</protein>
<organism evidence="2 3">
    <name type="scientific">Lactobacillus ultunensis DSM 16047</name>
    <dbReference type="NCBI Taxonomy" id="525365"/>
    <lineage>
        <taxon>Bacteria</taxon>
        <taxon>Bacillati</taxon>
        <taxon>Bacillota</taxon>
        <taxon>Bacilli</taxon>
        <taxon>Lactobacillales</taxon>
        <taxon>Lactobacillaceae</taxon>
        <taxon>Lactobacillus</taxon>
    </lineage>
</organism>
<feature type="transmembrane region" description="Helical" evidence="1">
    <location>
        <begin position="218"/>
        <end position="238"/>
    </location>
</feature>
<evidence type="ECO:0000313" key="3">
    <source>
        <dbReference type="Proteomes" id="UP000005583"/>
    </source>
</evidence>
<comment type="caution">
    <text evidence="2">The sequence shown here is derived from an EMBL/GenBank/DDBJ whole genome shotgun (WGS) entry which is preliminary data.</text>
</comment>
<keyword evidence="1" id="KW-0472">Membrane</keyword>
<keyword evidence="1" id="KW-1133">Transmembrane helix</keyword>
<sequence length="247" mass="27963">MHFILKVKAFIRFYAELAFDNKISLIFTLLFPAVYQLLNSNQITITNENDFIQACISMSAYIIVSTALNGVTMSIISTRNSGYIKAYYYASGSRWAIYLANLCVQLIIVLLENLVFIISFMILYKFFSIHLLINFVLMTVISFPFVALGFNILFLLKTRASNISILATALIIGFLALFSVSTDIAIPNFLKVLIGINPYVFVNFILRELLQPNFILGLNVILICIIFGLLGFVGYQFMDLQNRGIKH</sequence>
<evidence type="ECO:0000256" key="1">
    <source>
        <dbReference type="SAM" id="Phobius"/>
    </source>
</evidence>
<evidence type="ECO:0000313" key="2">
    <source>
        <dbReference type="EMBL" id="EEJ73030.1"/>
    </source>
</evidence>
<evidence type="ECO:0008006" key="4">
    <source>
        <dbReference type="Google" id="ProtNLM"/>
    </source>
</evidence>